<evidence type="ECO:0000313" key="2">
    <source>
        <dbReference type="Proteomes" id="UP001157006"/>
    </source>
</evidence>
<organism evidence="1 2">
    <name type="scientific">Vicia faba</name>
    <name type="common">Broad bean</name>
    <name type="synonym">Faba vulgaris</name>
    <dbReference type="NCBI Taxonomy" id="3906"/>
    <lineage>
        <taxon>Eukaryota</taxon>
        <taxon>Viridiplantae</taxon>
        <taxon>Streptophyta</taxon>
        <taxon>Embryophyta</taxon>
        <taxon>Tracheophyta</taxon>
        <taxon>Spermatophyta</taxon>
        <taxon>Magnoliopsida</taxon>
        <taxon>eudicotyledons</taxon>
        <taxon>Gunneridae</taxon>
        <taxon>Pentapetalae</taxon>
        <taxon>rosids</taxon>
        <taxon>fabids</taxon>
        <taxon>Fabales</taxon>
        <taxon>Fabaceae</taxon>
        <taxon>Papilionoideae</taxon>
        <taxon>50 kb inversion clade</taxon>
        <taxon>NPAAA clade</taxon>
        <taxon>Hologalegina</taxon>
        <taxon>IRL clade</taxon>
        <taxon>Fabeae</taxon>
        <taxon>Vicia</taxon>
    </lineage>
</organism>
<keyword evidence="2" id="KW-1185">Reference proteome</keyword>
<dbReference type="AlphaFoldDB" id="A0AAV1ANX6"/>
<evidence type="ECO:0000313" key="1">
    <source>
        <dbReference type="EMBL" id="CAI8611028.1"/>
    </source>
</evidence>
<proteinExistence type="predicted"/>
<dbReference type="EMBL" id="OX451739">
    <property type="protein sequence ID" value="CAI8611028.1"/>
    <property type="molecule type" value="Genomic_DNA"/>
</dbReference>
<dbReference type="Proteomes" id="UP001157006">
    <property type="component" value="Chromosome 4"/>
</dbReference>
<protein>
    <submittedName>
        <fullName evidence="1">Uncharacterized protein</fullName>
    </submittedName>
</protein>
<gene>
    <name evidence="1" type="ORF">VFH_IV209760</name>
</gene>
<sequence>MLFPMFFSTFCLNVFEVILPLRETLNQLMTLMDKRKFIDIQYNQSADLEWIKFVYQNNISVIIVFRQIMQYYNRSACFEVHAILIHSNTHQCFEVVELLLLVMLLQCCCSCCDVLENMASMEEGERILKNLVY</sequence>
<accession>A0AAV1ANX6</accession>
<reference evidence="1 2" key="1">
    <citation type="submission" date="2023-01" db="EMBL/GenBank/DDBJ databases">
        <authorList>
            <person name="Kreplak J."/>
        </authorList>
    </citation>
    <scope>NUCLEOTIDE SEQUENCE [LARGE SCALE GENOMIC DNA]</scope>
</reference>
<name>A0AAV1ANX6_VICFA</name>